<dbReference type="PANTHER" id="PTHR10963">
    <property type="entry name" value="GLYCOSYL HYDROLASE-RELATED"/>
    <property type="match status" value="1"/>
</dbReference>
<evidence type="ECO:0000256" key="2">
    <source>
        <dbReference type="ARBA" id="ARBA00022729"/>
    </source>
</evidence>
<protein>
    <submittedName>
        <fullName evidence="4">Family 16 glycosylhydrolase</fullName>
    </submittedName>
</protein>
<evidence type="ECO:0000313" key="4">
    <source>
        <dbReference type="EMBL" id="MFD1062001.1"/>
    </source>
</evidence>
<name>A0ABW3N611_9FLAO</name>
<evidence type="ECO:0000256" key="1">
    <source>
        <dbReference type="ARBA" id="ARBA00006865"/>
    </source>
</evidence>
<sequence>MIRKYILFLALFLIIPQVFSQSLPITFSNNDEAFLAFAGSGFAFRSVSPSSELNRGGQFFNDGSNAFQGFYLDFAQPLNLNENNRVFTLRFFSFDPNNHNILLKLEDSANTDAQVQVNFSVPSPSAWIDVTFDFGNAVSSADGSTPVDVIGNYGRMVLFIDAGQTTPGTYIIDDINNGATAPPNQDDIDFEYTELVWSDEFDGPNGAIDASKWHHQTELPAGGNWYNGELQHYTNRIDNSKIENGFLIITAKKENFTNQGYTKEYTSARLNSKFAFTYGRVDVRARLPFGNGTWPAIWTLGKNINEDGAYWDNQGYDTTSWPACGEIDIMEHGLHAVNEVSSAIHSPSSFGNTMNTEKQFLSDVANEFHTYSMNWSPNKIVFLVDDVPFYTYNPINKDASTWPFTEDQYLLLNIAMGGIAGTIDSNFTQSEMVIDYVRVYQESSLSSVNSSIAKIKVHPNPASENITISSTGTIDTIRLYNILGQLVSVNRNTKTIDVSNLEKGIYILKISSGNMQTERKVTVY</sequence>
<dbReference type="NCBIfam" id="TIGR04183">
    <property type="entry name" value="Por_Secre_tail"/>
    <property type="match status" value="1"/>
</dbReference>
<comment type="caution">
    <text evidence="4">The sequence shown here is derived from an EMBL/GenBank/DDBJ whole genome shotgun (WGS) entry which is preliminary data.</text>
</comment>
<dbReference type="EMBL" id="JBHTJL010000003">
    <property type="protein sequence ID" value="MFD1062001.1"/>
    <property type="molecule type" value="Genomic_DNA"/>
</dbReference>
<dbReference type="PANTHER" id="PTHR10963:SF55">
    <property type="entry name" value="GLYCOSIDE HYDROLASE FAMILY 16 PROTEIN"/>
    <property type="match status" value="1"/>
</dbReference>
<organism evidence="4 5">
    <name type="scientific">Winogradskyella litorisediminis</name>
    <dbReference type="NCBI Taxonomy" id="1156618"/>
    <lineage>
        <taxon>Bacteria</taxon>
        <taxon>Pseudomonadati</taxon>
        <taxon>Bacteroidota</taxon>
        <taxon>Flavobacteriia</taxon>
        <taxon>Flavobacteriales</taxon>
        <taxon>Flavobacteriaceae</taxon>
        <taxon>Winogradskyella</taxon>
    </lineage>
</organism>
<dbReference type="Pfam" id="PF00722">
    <property type="entry name" value="Glyco_hydro_16"/>
    <property type="match status" value="1"/>
</dbReference>
<dbReference type="InterPro" id="IPR026444">
    <property type="entry name" value="Secre_tail"/>
</dbReference>
<dbReference type="InterPro" id="IPR050546">
    <property type="entry name" value="Glycosyl_Hydrlase_16"/>
</dbReference>
<proteinExistence type="inferred from homology"/>
<dbReference type="Pfam" id="PF18962">
    <property type="entry name" value="Por_Secre_tail"/>
    <property type="match status" value="1"/>
</dbReference>
<keyword evidence="5" id="KW-1185">Reference proteome</keyword>
<comment type="similarity">
    <text evidence="1">Belongs to the glycosyl hydrolase 16 family.</text>
</comment>
<reference evidence="5" key="1">
    <citation type="journal article" date="2019" name="Int. J. Syst. Evol. Microbiol.">
        <title>The Global Catalogue of Microorganisms (GCM) 10K type strain sequencing project: providing services to taxonomists for standard genome sequencing and annotation.</title>
        <authorList>
            <consortium name="The Broad Institute Genomics Platform"/>
            <consortium name="The Broad Institute Genome Sequencing Center for Infectious Disease"/>
            <person name="Wu L."/>
            <person name="Ma J."/>
        </authorList>
    </citation>
    <scope>NUCLEOTIDE SEQUENCE [LARGE SCALE GENOMIC DNA]</scope>
    <source>
        <strain evidence="5">CCUG 62215</strain>
    </source>
</reference>
<dbReference type="SUPFAM" id="SSF49899">
    <property type="entry name" value="Concanavalin A-like lectins/glucanases"/>
    <property type="match status" value="1"/>
</dbReference>
<dbReference type="CDD" id="cd08023">
    <property type="entry name" value="GH16_laminarinase_like"/>
    <property type="match status" value="1"/>
</dbReference>
<accession>A0ABW3N611</accession>
<dbReference type="InterPro" id="IPR000757">
    <property type="entry name" value="Beta-glucanase-like"/>
</dbReference>
<evidence type="ECO:0000313" key="5">
    <source>
        <dbReference type="Proteomes" id="UP001597013"/>
    </source>
</evidence>
<dbReference type="Proteomes" id="UP001597013">
    <property type="component" value="Unassembled WGS sequence"/>
</dbReference>
<keyword evidence="2" id="KW-0732">Signal</keyword>
<dbReference type="Gene3D" id="2.60.120.200">
    <property type="match status" value="1"/>
</dbReference>
<feature type="domain" description="GH16" evidence="3">
    <location>
        <begin position="174"/>
        <end position="445"/>
    </location>
</feature>
<evidence type="ECO:0000259" key="3">
    <source>
        <dbReference type="PROSITE" id="PS51762"/>
    </source>
</evidence>
<dbReference type="InterPro" id="IPR013320">
    <property type="entry name" value="ConA-like_dom_sf"/>
</dbReference>
<dbReference type="RefSeq" id="WP_386127441.1">
    <property type="nucleotide sequence ID" value="NZ_JBHTJL010000003.1"/>
</dbReference>
<gene>
    <name evidence="4" type="ORF">ACFQ1Q_01985</name>
</gene>
<dbReference type="PROSITE" id="PS51762">
    <property type="entry name" value="GH16_2"/>
    <property type="match status" value="1"/>
</dbReference>